<protein>
    <submittedName>
        <fullName evidence="1">Uncharacterized protein</fullName>
    </submittedName>
</protein>
<evidence type="ECO:0000313" key="2">
    <source>
        <dbReference type="Proteomes" id="UP000603602"/>
    </source>
</evidence>
<dbReference type="InterPro" id="IPR005361">
    <property type="entry name" value="UPF0158"/>
</dbReference>
<dbReference type="EMBL" id="JACYTO010000002">
    <property type="protein sequence ID" value="MBD8503699.1"/>
    <property type="molecule type" value="Genomic_DNA"/>
</dbReference>
<organism evidence="1 2">
    <name type="scientific">Thauera sedimentorum</name>
    <dbReference type="NCBI Taxonomy" id="2767595"/>
    <lineage>
        <taxon>Bacteria</taxon>
        <taxon>Pseudomonadati</taxon>
        <taxon>Pseudomonadota</taxon>
        <taxon>Betaproteobacteria</taxon>
        <taxon>Rhodocyclales</taxon>
        <taxon>Zoogloeaceae</taxon>
        <taxon>Thauera</taxon>
    </lineage>
</organism>
<keyword evidence="2" id="KW-1185">Reference proteome</keyword>
<name>A0ABR9BBI6_9RHOO</name>
<comment type="caution">
    <text evidence="1">The sequence shown here is derived from an EMBL/GenBank/DDBJ whole genome shotgun (WGS) entry which is preliminary data.</text>
</comment>
<dbReference type="Pfam" id="PF03682">
    <property type="entry name" value="UPF0158"/>
    <property type="match status" value="1"/>
</dbReference>
<proteinExistence type="predicted"/>
<accession>A0ABR9BBI6</accession>
<reference evidence="2" key="1">
    <citation type="submission" date="2023-07" db="EMBL/GenBank/DDBJ databases">
        <title>Thauera sp. CAU 1555 isolated from sand of Yaerae Beach.</title>
        <authorList>
            <person name="Kim W."/>
        </authorList>
    </citation>
    <scope>NUCLEOTIDE SEQUENCE [LARGE SCALE GENOMIC DNA]</scope>
    <source>
        <strain evidence="2">CAU 1555</strain>
    </source>
</reference>
<evidence type="ECO:0000313" key="1">
    <source>
        <dbReference type="EMBL" id="MBD8503699.1"/>
    </source>
</evidence>
<dbReference type="Proteomes" id="UP000603602">
    <property type="component" value="Unassembled WGS sequence"/>
</dbReference>
<sequence>MAFEFVSSSAPYDTAAYVDRETGKMILVSPELEPDAEIPDDIDTSERYVAVPSKREFDLGRDLVFSFMRKELPAHFDEVAGIFQRKGAYARFKNFLDRRNALERWYDYEEQATEEALRQWCEENGLSIGDDRPRG</sequence>
<gene>
    <name evidence="1" type="ORF">IFO67_12460</name>
</gene>